<dbReference type="Gene3D" id="3.40.50.300">
    <property type="entry name" value="P-loop containing nucleotide triphosphate hydrolases"/>
    <property type="match status" value="1"/>
</dbReference>
<gene>
    <name evidence="4" type="ORF">ACFQWG_08710</name>
</gene>
<keyword evidence="1" id="KW-0547">Nucleotide-binding</keyword>
<accession>A0ABW2SNA3</accession>
<dbReference type="PANTHER" id="PTHR43158">
    <property type="entry name" value="SKFA PEPTIDE EXPORT ATP-BINDING PROTEIN SKFE"/>
    <property type="match status" value="1"/>
</dbReference>
<keyword evidence="2 4" id="KW-0067">ATP-binding</keyword>
<keyword evidence="5" id="KW-1185">Reference proteome</keyword>
<evidence type="ECO:0000256" key="2">
    <source>
        <dbReference type="ARBA" id="ARBA00022840"/>
    </source>
</evidence>
<sequence length="234" mass="25674">MMDTGIEVTGLTKDYGRFRALDHVDLALPAGHVAGLMGENGSGKTTLLKILAGVLSGWDGDVRICGRRPGPESKAMVSYLPDASFLPDGARSLDAIALYARFFGDFDARRAREMIDFFELPEGRTLKELSKGMREKLQIALAMSRRARVYLLDEPISGVDPAARDIILRAVLENFDPDALMVLSTHLIADVEPLIDTVVFLRHGKVLLHGDADDLRAQTGLTIDALFRKEYASC</sequence>
<dbReference type="CDD" id="cd03230">
    <property type="entry name" value="ABC_DR_subfamily_A"/>
    <property type="match status" value="1"/>
</dbReference>
<dbReference type="RefSeq" id="WP_380974458.1">
    <property type="nucleotide sequence ID" value="NZ_JBHTEF010000001.1"/>
</dbReference>
<name>A0ABW2SNA3_9ACTO</name>
<dbReference type="SMART" id="SM00382">
    <property type="entry name" value="AAA"/>
    <property type="match status" value="1"/>
</dbReference>
<evidence type="ECO:0000313" key="5">
    <source>
        <dbReference type="Proteomes" id="UP001596527"/>
    </source>
</evidence>
<dbReference type="PANTHER" id="PTHR43158:SF1">
    <property type="entry name" value="ABC TRANSPORTER, ATP-BINDING PROTEIN"/>
    <property type="match status" value="1"/>
</dbReference>
<organism evidence="4 5">
    <name type="scientific">Schaalia naturae</name>
    <dbReference type="NCBI Taxonomy" id="635203"/>
    <lineage>
        <taxon>Bacteria</taxon>
        <taxon>Bacillati</taxon>
        <taxon>Actinomycetota</taxon>
        <taxon>Actinomycetes</taxon>
        <taxon>Actinomycetales</taxon>
        <taxon>Actinomycetaceae</taxon>
        <taxon>Schaalia</taxon>
    </lineage>
</organism>
<feature type="domain" description="ABC transporter" evidence="3">
    <location>
        <begin position="6"/>
        <end position="228"/>
    </location>
</feature>
<dbReference type="SUPFAM" id="SSF52540">
    <property type="entry name" value="P-loop containing nucleoside triphosphate hydrolases"/>
    <property type="match status" value="1"/>
</dbReference>
<dbReference type="InterPro" id="IPR003439">
    <property type="entry name" value="ABC_transporter-like_ATP-bd"/>
</dbReference>
<comment type="caution">
    <text evidence="4">The sequence shown here is derived from an EMBL/GenBank/DDBJ whole genome shotgun (WGS) entry which is preliminary data.</text>
</comment>
<dbReference type="InterPro" id="IPR027417">
    <property type="entry name" value="P-loop_NTPase"/>
</dbReference>
<protein>
    <submittedName>
        <fullName evidence="4">ABC transporter ATP-binding protein</fullName>
    </submittedName>
</protein>
<dbReference type="Pfam" id="PF00005">
    <property type="entry name" value="ABC_tran"/>
    <property type="match status" value="1"/>
</dbReference>
<evidence type="ECO:0000313" key="4">
    <source>
        <dbReference type="EMBL" id="MFC7581274.1"/>
    </source>
</evidence>
<proteinExistence type="predicted"/>
<evidence type="ECO:0000259" key="3">
    <source>
        <dbReference type="PROSITE" id="PS50893"/>
    </source>
</evidence>
<evidence type="ECO:0000256" key="1">
    <source>
        <dbReference type="ARBA" id="ARBA00022741"/>
    </source>
</evidence>
<dbReference type="Proteomes" id="UP001596527">
    <property type="component" value="Unassembled WGS sequence"/>
</dbReference>
<dbReference type="GO" id="GO:0005524">
    <property type="term" value="F:ATP binding"/>
    <property type="evidence" value="ECO:0007669"/>
    <property type="project" value="UniProtKB-KW"/>
</dbReference>
<dbReference type="EMBL" id="JBHTEF010000001">
    <property type="protein sequence ID" value="MFC7581274.1"/>
    <property type="molecule type" value="Genomic_DNA"/>
</dbReference>
<dbReference type="InterPro" id="IPR003593">
    <property type="entry name" value="AAA+_ATPase"/>
</dbReference>
<reference evidence="5" key="1">
    <citation type="journal article" date="2019" name="Int. J. Syst. Evol. Microbiol.">
        <title>The Global Catalogue of Microorganisms (GCM) 10K type strain sequencing project: providing services to taxonomists for standard genome sequencing and annotation.</title>
        <authorList>
            <consortium name="The Broad Institute Genomics Platform"/>
            <consortium name="The Broad Institute Genome Sequencing Center for Infectious Disease"/>
            <person name="Wu L."/>
            <person name="Ma J."/>
        </authorList>
    </citation>
    <scope>NUCLEOTIDE SEQUENCE [LARGE SCALE GENOMIC DNA]</scope>
    <source>
        <strain evidence="5">CCUG 56698</strain>
    </source>
</reference>
<dbReference type="PROSITE" id="PS50893">
    <property type="entry name" value="ABC_TRANSPORTER_2"/>
    <property type="match status" value="1"/>
</dbReference>